<evidence type="ECO:0000259" key="5">
    <source>
        <dbReference type="Pfam" id="PF01555"/>
    </source>
</evidence>
<feature type="domain" description="DNA methylase N-4/N-6" evidence="5">
    <location>
        <begin position="21"/>
        <end position="267"/>
    </location>
</feature>
<dbReference type="Proteomes" id="UP001229862">
    <property type="component" value="Chromosome"/>
</dbReference>
<protein>
    <recommendedName>
        <fullName evidence="4">Methyltransferase</fullName>
        <ecNumber evidence="4">2.1.1.-</ecNumber>
    </recommendedName>
</protein>
<dbReference type="PANTHER" id="PTHR13370:SF24">
    <property type="entry name" value="TYPE III RESTRICTION-MODIFICATION ENZYME STYLTI MOD SUBUNIT"/>
    <property type="match status" value="1"/>
</dbReference>
<comment type="similarity">
    <text evidence="1 4">Belongs to the N(4)/N(6)-methyltransferase family.</text>
</comment>
<dbReference type="REBASE" id="755019">
    <property type="entry name" value="M.TsuDNT52ORF11440P"/>
</dbReference>
<dbReference type="Pfam" id="PF01555">
    <property type="entry name" value="N6_N4_Mtase"/>
    <property type="match status" value="1"/>
</dbReference>
<name>A0AA51MRY2_9GAMM</name>
<dbReference type="Gene3D" id="3.40.50.150">
    <property type="entry name" value="Vaccinia Virus protein VP39"/>
    <property type="match status" value="1"/>
</dbReference>
<dbReference type="GO" id="GO:0008170">
    <property type="term" value="F:N-methyltransferase activity"/>
    <property type="evidence" value="ECO:0007669"/>
    <property type="project" value="InterPro"/>
</dbReference>
<proteinExistence type="inferred from homology"/>
<gene>
    <name evidence="6" type="ORF">RCC75_15115</name>
    <name evidence="7" type="ORF">RCG00_11440</name>
</gene>
<organism evidence="7">
    <name type="scientific">Thiothrix subterranea</name>
    <dbReference type="NCBI Taxonomy" id="2735563"/>
    <lineage>
        <taxon>Bacteria</taxon>
        <taxon>Pseudomonadati</taxon>
        <taxon>Pseudomonadota</taxon>
        <taxon>Gammaproteobacteria</taxon>
        <taxon>Thiotrichales</taxon>
        <taxon>Thiotrichaceae</taxon>
        <taxon>Thiothrix</taxon>
    </lineage>
</organism>
<dbReference type="PRINTS" id="PR00508">
    <property type="entry name" value="S21N4MTFRASE"/>
</dbReference>
<accession>A0AA51MRY2</accession>
<dbReference type="RefSeq" id="WP_308135681.1">
    <property type="nucleotide sequence ID" value="NZ_CP133217.1"/>
</dbReference>
<evidence type="ECO:0000256" key="4">
    <source>
        <dbReference type="RuleBase" id="RU362026"/>
    </source>
</evidence>
<keyword evidence="8" id="KW-1185">Reference proteome</keyword>
<dbReference type="SUPFAM" id="SSF53335">
    <property type="entry name" value="S-adenosyl-L-methionine-dependent methyltransferases"/>
    <property type="match status" value="1"/>
</dbReference>
<dbReference type="PROSITE" id="PS00092">
    <property type="entry name" value="N6_MTASE"/>
    <property type="match status" value="1"/>
</dbReference>
<dbReference type="FunFam" id="3.40.50.150:FF:000347">
    <property type="entry name" value="Methyltransferase"/>
    <property type="match status" value="1"/>
</dbReference>
<dbReference type="EC" id="2.1.1.-" evidence="4"/>
<dbReference type="InterPro" id="IPR002052">
    <property type="entry name" value="DNA_methylase_N6_adenine_CS"/>
</dbReference>
<dbReference type="PANTHER" id="PTHR13370">
    <property type="entry name" value="RNA METHYLASE-RELATED"/>
    <property type="match status" value="1"/>
</dbReference>
<evidence type="ECO:0000256" key="3">
    <source>
        <dbReference type="ARBA" id="ARBA00022679"/>
    </source>
</evidence>
<evidence type="ECO:0000313" key="8">
    <source>
        <dbReference type="Proteomes" id="UP001223336"/>
    </source>
</evidence>
<dbReference type="GO" id="GO:0003677">
    <property type="term" value="F:DNA binding"/>
    <property type="evidence" value="ECO:0007669"/>
    <property type="project" value="InterPro"/>
</dbReference>
<dbReference type="AlphaFoldDB" id="A0AA51MRY2"/>
<reference evidence="7 8" key="1">
    <citation type="submission" date="2023-08" db="EMBL/GenBank/DDBJ databases">
        <title>New molecular markers tilS and rpoB for phylogenetic and monitoring studies of the genus Thiothrix biodiversity.</title>
        <authorList>
            <person name="Ravin N.V."/>
            <person name="Smolyakov D."/>
            <person name="Markov N.D."/>
            <person name="Beletsky A.V."/>
            <person name="Mardanov A.V."/>
            <person name="Rudenko T.S."/>
            <person name="Grabovich M.Y."/>
        </authorList>
    </citation>
    <scope>NUCLEOTIDE SEQUENCE</scope>
    <source>
        <strain evidence="7">DNT52</strain>
        <strain evidence="6 8">H33</strain>
    </source>
</reference>
<evidence type="ECO:0000256" key="2">
    <source>
        <dbReference type="ARBA" id="ARBA00022603"/>
    </source>
</evidence>
<keyword evidence="3" id="KW-0808">Transferase</keyword>
<dbReference type="GO" id="GO:0032259">
    <property type="term" value="P:methylation"/>
    <property type="evidence" value="ECO:0007669"/>
    <property type="project" value="UniProtKB-KW"/>
</dbReference>
<dbReference type="InterPro" id="IPR029063">
    <property type="entry name" value="SAM-dependent_MTases_sf"/>
</dbReference>
<dbReference type="InterPro" id="IPR001091">
    <property type="entry name" value="RM_Methyltransferase"/>
</dbReference>
<dbReference type="EMBL" id="CP133217">
    <property type="protein sequence ID" value="WML88965.1"/>
    <property type="molecule type" value="Genomic_DNA"/>
</dbReference>
<evidence type="ECO:0000313" key="6">
    <source>
        <dbReference type="EMBL" id="MDQ5769872.1"/>
    </source>
</evidence>
<evidence type="ECO:0000256" key="1">
    <source>
        <dbReference type="ARBA" id="ARBA00006594"/>
    </source>
</evidence>
<keyword evidence="2 7" id="KW-0489">Methyltransferase</keyword>
<evidence type="ECO:0000313" key="7">
    <source>
        <dbReference type="EMBL" id="WML88965.1"/>
    </source>
</evidence>
<sequence length="404" mass="45852">MKELYHGDCLEIMKGLQEKTIDMIYLDPPFLTNKKHSLSSRDRTSHYSFDDLWACHKTYADFMLYRLIEAKRILKDSGTIFIHCDKTANHILRLVGEEVFGQDNFLSEIIWSYKRWSNSANNLTPNHQNILFFAKTDSYKFNKIFTDYSETTNIDQILQKRSRDAHNKSIYAREDDGSVVSADEKKGVPLADVWEIPFLNPKAKERTGYPTQKPILLLDRIIEISTDEGDLVLDPFCGSGTTLVAAKMKGRKFIGIDSSLDAIELSKSRLETLVKTESALLTKGRESYINADEKSLAILSGLDVLPVHRNAGIDAILKRNYQAKPVPIRVQRENETLYEAASKLSAAARKKGAKIAFLVATRKAQDLIEMKFDDHIVQIINSPALEIGSFIDEQWSKQLLNQTG</sequence>
<dbReference type="CDD" id="cd02440">
    <property type="entry name" value="AdoMet_MTases"/>
    <property type="match status" value="1"/>
</dbReference>
<dbReference type="EMBL" id="JAVFKN010000022">
    <property type="protein sequence ID" value="MDQ5769872.1"/>
    <property type="molecule type" value="Genomic_DNA"/>
</dbReference>
<dbReference type="InterPro" id="IPR002941">
    <property type="entry name" value="DNA_methylase_N4/N6"/>
</dbReference>
<dbReference type="Proteomes" id="UP001223336">
    <property type="component" value="Unassembled WGS sequence"/>
</dbReference>
<dbReference type="GO" id="GO:0005737">
    <property type="term" value="C:cytoplasm"/>
    <property type="evidence" value="ECO:0007669"/>
    <property type="project" value="TreeGrafter"/>
</dbReference>